<dbReference type="VEuPathDB" id="CryptoDB:Vbra_19574"/>
<evidence type="ECO:0000313" key="2">
    <source>
        <dbReference type="EMBL" id="CEM38235.1"/>
    </source>
</evidence>
<dbReference type="EMBL" id="CDMY01000973">
    <property type="protein sequence ID" value="CEM38235.1"/>
    <property type="molecule type" value="Genomic_DNA"/>
</dbReference>
<dbReference type="OMA" id="CNPEMPA"/>
<feature type="compositionally biased region" description="Basic and acidic residues" evidence="1">
    <location>
        <begin position="72"/>
        <end position="87"/>
    </location>
</feature>
<feature type="compositionally biased region" description="Basic and acidic residues" evidence="1">
    <location>
        <begin position="107"/>
        <end position="138"/>
    </location>
</feature>
<feature type="region of interest" description="Disordered" evidence="1">
    <location>
        <begin position="72"/>
        <end position="186"/>
    </location>
</feature>
<protein>
    <submittedName>
        <fullName evidence="2">Uncharacterized protein</fullName>
    </submittedName>
</protein>
<gene>
    <name evidence="2" type="ORF">Vbra_19574</name>
</gene>
<reference evidence="2 3" key="1">
    <citation type="submission" date="2014-11" db="EMBL/GenBank/DDBJ databases">
        <authorList>
            <person name="Zhu J."/>
            <person name="Qi W."/>
            <person name="Song R."/>
        </authorList>
    </citation>
    <scope>NUCLEOTIDE SEQUENCE [LARGE SCALE GENOMIC DNA]</scope>
</reference>
<feature type="compositionally biased region" description="Basic residues" evidence="1">
    <location>
        <begin position="151"/>
        <end position="169"/>
    </location>
</feature>
<feature type="region of interest" description="Disordered" evidence="1">
    <location>
        <begin position="1"/>
        <end position="42"/>
    </location>
</feature>
<feature type="compositionally biased region" description="Basic and acidic residues" evidence="1">
    <location>
        <begin position="33"/>
        <end position="42"/>
    </location>
</feature>
<name>A0A0G4H3E6_VITBC</name>
<evidence type="ECO:0000313" key="3">
    <source>
        <dbReference type="Proteomes" id="UP000041254"/>
    </source>
</evidence>
<feature type="compositionally biased region" description="Basic residues" evidence="1">
    <location>
        <begin position="88"/>
        <end position="106"/>
    </location>
</feature>
<dbReference type="Proteomes" id="UP000041254">
    <property type="component" value="Unassembled WGS sequence"/>
</dbReference>
<proteinExistence type="predicted"/>
<accession>A0A0G4H3E6</accession>
<dbReference type="OrthoDB" id="341593at2759"/>
<evidence type="ECO:0000256" key="1">
    <source>
        <dbReference type="SAM" id="MobiDB-lite"/>
    </source>
</evidence>
<organism evidence="2 3">
    <name type="scientific">Vitrella brassicaformis (strain CCMP3155)</name>
    <dbReference type="NCBI Taxonomy" id="1169540"/>
    <lineage>
        <taxon>Eukaryota</taxon>
        <taxon>Sar</taxon>
        <taxon>Alveolata</taxon>
        <taxon>Colpodellida</taxon>
        <taxon>Vitrellaceae</taxon>
        <taxon>Vitrella</taxon>
    </lineage>
</organism>
<keyword evidence="3" id="KW-1185">Reference proteome</keyword>
<sequence>MGKQRGFQAGGIPNPMVVNRRKILPSGPSMMERLQRESRPSWDDFKKIVHKKDATSSEALEKWENENYRDELEKFRDVKISKQEKKELRRIRKEAKKQSRSTRKKDKGGDRDRDRDRDRDGERKRKRDDSSDDSRSDSDSDSSSSSGSSERRRRRKKAKKAKKEKKNHPYKLSNFLRSGEDDKEED</sequence>
<dbReference type="AlphaFoldDB" id="A0A0G4H3E6"/>
<dbReference type="InParanoid" id="A0A0G4H3E6"/>